<name>A0A9D4EWV7_DREPO</name>
<organism evidence="1 2">
    <name type="scientific">Dreissena polymorpha</name>
    <name type="common">Zebra mussel</name>
    <name type="synonym">Mytilus polymorpha</name>
    <dbReference type="NCBI Taxonomy" id="45954"/>
    <lineage>
        <taxon>Eukaryota</taxon>
        <taxon>Metazoa</taxon>
        <taxon>Spiralia</taxon>
        <taxon>Lophotrochozoa</taxon>
        <taxon>Mollusca</taxon>
        <taxon>Bivalvia</taxon>
        <taxon>Autobranchia</taxon>
        <taxon>Heteroconchia</taxon>
        <taxon>Euheterodonta</taxon>
        <taxon>Imparidentia</taxon>
        <taxon>Neoheterodontei</taxon>
        <taxon>Myida</taxon>
        <taxon>Dreissenoidea</taxon>
        <taxon>Dreissenidae</taxon>
        <taxon>Dreissena</taxon>
    </lineage>
</organism>
<evidence type="ECO:0000313" key="2">
    <source>
        <dbReference type="Proteomes" id="UP000828390"/>
    </source>
</evidence>
<evidence type="ECO:0000313" key="1">
    <source>
        <dbReference type="EMBL" id="KAH3785460.1"/>
    </source>
</evidence>
<reference evidence="1" key="1">
    <citation type="journal article" date="2019" name="bioRxiv">
        <title>The Genome of the Zebra Mussel, Dreissena polymorpha: A Resource for Invasive Species Research.</title>
        <authorList>
            <person name="McCartney M.A."/>
            <person name="Auch B."/>
            <person name="Kono T."/>
            <person name="Mallez S."/>
            <person name="Zhang Y."/>
            <person name="Obille A."/>
            <person name="Becker A."/>
            <person name="Abrahante J.E."/>
            <person name="Garbe J."/>
            <person name="Badalamenti J.P."/>
            <person name="Herman A."/>
            <person name="Mangelson H."/>
            <person name="Liachko I."/>
            <person name="Sullivan S."/>
            <person name="Sone E.D."/>
            <person name="Koren S."/>
            <person name="Silverstein K.A.T."/>
            <person name="Beckman K.B."/>
            <person name="Gohl D.M."/>
        </authorList>
    </citation>
    <scope>NUCLEOTIDE SEQUENCE</scope>
    <source>
        <strain evidence="1">Duluth1</strain>
        <tissue evidence="1">Whole animal</tissue>
    </source>
</reference>
<protein>
    <submittedName>
        <fullName evidence="1">Uncharacterized protein</fullName>
    </submittedName>
</protein>
<dbReference type="Proteomes" id="UP000828390">
    <property type="component" value="Unassembled WGS sequence"/>
</dbReference>
<reference evidence="1" key="2">
    <citation type="submission" date="2020-11" db="EMBL/GenBank/DDBJ databases">
        <authorList>
            <person name="McCartney M.A."/>
            <person name="Auch B."/>
            <person name="Kono T."/>
            <person name="Mallez S."/>
            <person name="Becker A."/>
            <person name="Gohl D.M."/>
            <person name="Silverstein K.A.T."/>
            <person name="Koren S."/>
            <person name="Bechman K.B."/>
            <person name="Herman A."/>
            <person name="Abrahante J.E."/>
            <person name="Garbe J."/>
        </authorList>
    </citation>
    <scope>NUCLEOTIDE SEQUENCE</scope>
    <source>
        <strain evidence="1">Duluth1</strain>
        <tissue evidence="1">Whole animal</tissue>
    </source>
</reference>
<gene>
    <name evidence="1" type="ORF">DPMN_163550</name>
</gene>
<keyword evidence="2" id="KW-1185">Reference proteome</keyword>
<sequence>MAKDISSIPPHSDCQSTTTNCLACLQNRAAAAALLRVIWGVNFLLKPIHEEIAVCPLPLVQGLRHRDDPHLMALKCEHVKLASVEMVASQTALVHK</sequence>
<dbReference type="EMBL" id="JAIWYP010000008">
    <property type="protein sequence ID" value="KAH3785460.1"/>
    <property type="molecule type" value="Genomic_DNA"/>
</dbReference>
<proteinExistence type="predicted"/>
<accession>A0A9D4EWV7</accession>
<dbReference type="AlphaFoldDB" id="A0A9D4EWV7"/>
<comment type="caution">
    <text evidence="1">The sequence shown here is derived from an EMBL/GenBank/DDBJ whole genome shotgun (WGS) entry which is preliminary data.</text>
</comment>